<reference evidence="2" key="1">
    <citation type="journal article" date="2014" name="Genome Announc.">
        <title>Draft Genome Sequences of Three Alkaliphilic Bacillus Strains, Bacillus wakoensis JCM 9140T, Bacillus akibai JCM 9157T, and Bacillus hemicellulosilyticus JCM 9152T.</title>
        <authorList>
            <person name="Yuki M."/>
            <person name="Oshima K."/>
            <person name="Suda W."/>
            <person name="Oshida Y."/>
            <person name="Kitamura K."/>
            <person name="Iida T."/>
            <person name="Hattori M."/>
            <person name="Ohkuma M."/>
        </authorList>
    </citation>
    <scope>NUCLEOTIDE SEQUENCE [LARGE SCALE GENOMIC DNA]</scope>
    <source>
        <strain evidence="2">JCM 9152</strain>
    </source>
</reference>
<sequence length="206" mass="23901">MRKLKGIALVLVMIVTGGCMMNAPDVPAFEDEFTREFMKSTKAVEEGFYLFESKTGGYTIWFPENAVTESEYYVKAGDQRENTSIMEVYGENLYYRARLWYEDRSVTEMIEPQLSLLSSSAGGYEGEYEEFQFGNNTYYYATTVYETDGGNQVYRFFSYIKSNLNEKGIRFTYTTSCNNFKDPCTIDVEQQEKHALKLMKSVEFQE</sequence>
<evidence type="ECO:0000313" key="3">
    <source>
        <dbReference type="Proteomes" id="UP000018895"/>
    </source>
</evidence>
<gene>
    <name evidence="2" type="ORF">JCM9152_3270</name>
</gene>
<dbReference type="RefSeq" id="WP_052015986.1">
    <property type="nucleotide sequence ID" value="NZ_BAUU01000024.1"/>
</dbReference>
<feature type="chain" id="PRO_5039579416" description="Lipoprotein" evidence="1">
    <location>
        <begin position="22"/>
        <end position="206"/>
    </location>
</feature>
<keyword evidence="1" id="KW-0732">Signal</keyword>
<dbReference type="EMBL" id="BAUU01000024">
    <property type="protein sequence ID" value="GAE31783.1"/>
    <property type="molecule type" value="Genomic_DNA"/>
</dbReference>
<evidence type="ECO:0000256" key="1">
    <source>
        <dbReference type="SAM" id="SignalP"/>
    </source>
</evidence>
<dbReference type="STRING" id="1236971.JCM9152_3270"/>
<protein>
    <recommendedName>
        <fullName evidence="4">Lipoprotein</fullName>
    </recommendedName>
</protein>
<accession>W4QJH0</accession>
<dbReference type="PROSITE" id="PS51257">
    <property type="entry name" value="PROKAR_LIPOPROTEIN"/>
    <property type="match status" value="1"/>
</dbReference>
<evidence type="ECO:0008006" key="4">
    <source>
        <dbReference type="Google" id="ProtNLM"/>
    </source>
</evidence>
<proteinExistence type="predicted"/>
<dbReference type="Proteomes" id="UP000018895">
    <property type="component" value="Unassembled WGS sequence"/>
</dbReference>
<keyword evidence="3" id="KW-1185">Reference proteome</keyword>
<name>W4QJH0_9BACI</name>
<dbReference type="AlphaFoldDB" id="W4QJH0"/>
<feature type="signal peptide" evidence="1">
    <location>
        <begin position="1"/>
        <end position="21"/>
    </location>
</feature>
<dbReference type="OrthoDB" id="2453115at2"/>
<comment type="caution">
    <text evidence="2">The sequence shown here is derived from an EMBL/GenBank/DDBJ whole genome shotgun (WGS) entry which is preliminary data.</text>
</comment>
<organism evidence="2 3">
    <name type="scientific">Halalkalibacter hemicellulosilyticusJCM 9152</name>
    <dbReference type="NCBI Taxonomy" id="1236971"/>
    <lineage>
        <taxon>Bacteria</taxon>
        <taxon>Bacillati</taxon>
        <taxon>Bacillota</taxon>
        <taxon>Bacilli</taxon>
        <taxon>Bacillales</taxon>
        <taxon>Bacillaceae</taxon>
        <taxon>Halalkalibacter</taxon>
    </lineage>
</organism>
<evidence type="ECO:0000313" key="2">
    <source>
        <dbReference type="EMBL" id="GAE31783.1"/>
    </source>
</evidence>